<dbReference type="InterPro" id="IPR007485">
    <property type="entry name" value="LPS_assembly_LptE"/>
</dbReference>
<dbReference type="Proteomes" id="UP001500552">
    <property type="component" value="Unassembled WGS sequence"/>
</dbReference>
<name>A0ABP8LDM4_9BACT</name>
<evidence type="ECO:0000313" key="2">
    <source>
        <dbReference type="Proteomes" id="UP001500552"/>
    </source>
</evidence>
<dbReference type="EMBL" id="BAABHC010000004">
    <property type="protein sequence ID" value="GAA4426986.1"/>
    <property type="molecule type" value="Genomic_DNA"/>
</dbReference>
<dbReference type="RefSeq" id="WP_345157192.1">
    <property type="nucleotide sequence ID" value="NZ_BAABHC010000004.1"/>
</dbReference>
<reference evidence="2" key="1">
    <citation type="journal article" date="2019" name="Int. J. Syst. Evol. Microbiol.">
        <title>The Global Catalogue of Microorganisms (GCM) 10K type strain sequencing project: providing services to taxonomists for standard genome sequencing and annotation.</title>
        <authorList>
            <consortium name="The Broad Institute Genomics Platform"/>
            <consortium name="The Broad Institute Genome Sequencing Center for Infectious Disease"/>
            <person name="Wu L."/>
            <person name="Ma J."/>
        </authorList>
    </citation>
    <scope>NUCLEOTIDE SEQUENCE [LARGE SCALE GENOMIC DNA]</scope>
    <source>
        <strain evidence="2">JCM 17926</strain>
    </source>
</reference>
<evidence type="ECO:0008006" key="3">
    <source>
        <dbReference type="Google" id="ProtNLM"/>
    </source>
</evidence>
<comment type="caution">
    <text evidence="1">The sequence shown here is derived from an EMBL/GenBank/DDBJ whole genome shotgun (WGS) entry which is preliminary data.</text>
</comment>
<gene>
    <name evidence="1" type="ORF">GCM10023188_09610</name>
</gene>
<evidence type="ECO:0000313" key="1">
    <source>
        <dbReference type="EMBL" id="GAA4426986.1"/>
    </source>
</evidence>
<proteinExistence type="predicted"/>
<organism evidence="1 2">
    <name type="scientific">Pontibacter saemangeumensis</name>
    <dbReference type="NCBI Taxonomy" id="1084525"/>
    <lineage>
        <taxon>Bacteria</taxon>
        <taxon>Pseudomonadati</taxon>
        <taxon>Bacteroidota</taxon>
        <taxon>Cytophagia</taxon>
        <taxon>Cytophagales</taxon>
        <taxon>Hymenobacteraceae</taxon>
        <taxon>Pontibacter</taxon>
    </lineage>
</organism>
<accession>A0ABP8LDM4</accession>
<dbReference type="Pfam" id="PF04390">
    <property type="entry name" value="LptE"/>
    <property type="match status" value="1"/>
</dbReference>
<protein>
    <recommendedName>
        <fullName evidence="3">Lipopolysaccharide-assembly</fullName>
    </recommendedName>
</protein>
<sequence>MTSKIKLQTLTYIGMLLLAVCSGCGLYSFTGTTISPDIKSISIQNFENSSGEGPANLTQIVTNNFTDYYRRNTNLTVMQSQGDLQLEGQIVSFNYTPAAIQREGQQDIAGLNRLTLTVQVRFTNTKQPEKDFDRAFTISQDFPQDLDITQLSNVQIEQMTERLVTDVFNKTVADW</sequence>
<keyword evidence="2" id="KW-1185">Reference proteome</keyword>